<feature type="compositionally biased region" description="Basic residues" evidence="1">
    <location>
        <begin position="48"/>
        <end position="69"/>
    </location>
</feature>
<organism evidence="2 3">
    <name type="scientific">Marinobacter segnicrescens</name>
    <dbReference type="NCBI Taxonomy" id="430453"/>
    <lineage>
        <taxon>Bacteria</taxon>
        <taxon>Pseudomonadati</taxon>
        <taxon>Pseudomonadota</taxon>
        <taxon>Gammaproteobacteria</taxon>
        <taxon>Pseudomonadales</taxon>
        <taxon>Marinobacteraceae</taxon>
        <taxon>Marinobacter</taxon>
    </lineage>
</organism>
<keyword evidence="3" id="KW-1185">Reference proteome</keyword>
<protein>
    <submittedName>
        <fullName evidence="2">Uncharacterized protein</fullName>
    </submittedName>
</protein>
<evidence type="ECO:0000313" key="3">
    <source>
        <dbReference type="Proteomes" id="UP000198762"/>
    </source>
</evidence>
<reference evidence="3" key="1">
    <citation type="submission" date="2016-10" db="EMBL/GenBank/DDBJ databases">
        <authorList>
            <person name="Varghese N."/>
            <person name="Submissions S."/>
        </authorList>
    </citation>
    <scope>NUCLEOTIDE SEQUENCE [LARGE SCALE GENOMIC DNA]</scope>
    <source>
        <strain evidence="3">CGMCC 1.6489</strain>
    </source>
</reference>
<dbReference type="RefSeq" id="WP_091849430.1">
    <property type="nucleotide sequence ID" value="NZ_FOHZ01000004.1"/>
</dbReference>
<feature type="region of interest" description="Disordered" evidence="1">
    <location>
        <begin position="15"/>
        <end position="94"/>
    </location>
</feature>
<sequence length="94" mass="11082">MDILKTLTHSLSALEQPRKVPAKEVVRVEDARPTPEEPVTDRRVQPDRRRRQLPFKGQERRRKGSRRRPLLLNPRTRQPAELEDRRGRNISTNA</sequence>
<dbReference type="AlphaFoldDB" id="A0A1I0BJL3"/>
<proteinExistence type="predicted"/>
<feature type="compositionally biased region" description="Basic and acidic residues" evidence="1">
    <location>
        <begin position="16"/>
        <end position="47"/>
    </location>
</feature>
<accession>A0A1I0BJL3</accession>
<dbReference type="Proteomes" id="UP000198762">
    <property type="component" value="Unassembled WGS sequence"/>
</dbReference>
<feature type="compositionally biased region" description="Basic and acidic residues" evidence="1">
    <location>
        <begin position="78"/>
        <end position="87"/>
    </location>
</feature>
<evidence type="ECO:0000313" key="2">
    <source>
        <dbReference type="EMBL" id="SET07127.1"/>
    </source>
</evidence>
<gene>
    <name evidence="2" type="ORF">SAMN04487962_10450</name>
</gene>
<dbReference type="EMBL" id="FOHZ01000004">
    <property type="protein sequence ID" value="SET07127.1"/>
    <property type="molecule type" value="Genomic_DNA"/>
</dbReference>
<evidence type="ECO:0000256" key="1">
    <source>
        <dbReference type="SAM" id="MobiDB-lite"/>
    </source>
</evidence>
<dbReference type="OrthoDB" id="6370240at2"/>
<name>A0A1I0BJL3_9GAMM</name>